<dbReference type="KEGG" id="nav:JQS30_14710"/>
<sequence length="85" mass="9084">MASHEPDQPAPSGCHHPSAETLAATKAEDIVDCPVMPGSTVIKSEAEAAGLYRDYLGQRYWLCCETCGPMFDEDPAAYATVGLTH</sequence>
<evidence type="ECO:0008006" key="3">
    <source>
        <dbReference type="Google" id="ProtNLM"/>
    </source>
</evidence>
<dbReference type="RefSeq" id="WP_213170996.1">
    <property type="nucleotide sequence ID" value="NZ_CP070496.1"/>
</dbReference>
<proteinExistence type="predicted"/>
<gene>
    <name evidence="1" type="ORF">JQS30_14710</name>
</gene>
<protein>
    <recommendedName>
        <fullName evidence="3">YHS domain-containing protein</fullName>
    </recommendedName>
</protein>
<dbReference type="Proteomes" id="UP000662939">
    <property type="component" value="Chromosome"/>
</dbReference>
<evidence type="ECO:0000313" key="1">
    <source>
        <dbReference type="EMBL" id="QSB04996.1"/>
    </source>
</evidence>
<reference evidence="1" key="1">
    <citation type="submission" date="2021-02" db="EMBL/GenBank/DDBJ databases">
        <title>Natronoglycomyces albus gen. nov., sp. nov, a haloalkaliphilic actinobacterium from a soda solonchak soil.</title>
        <authorList>
            <person name="Sorokin D.Y."/>
            <person name="Khijniak T.V."/>
            <person name="Zakharycheva A.P."/>
            <person name="Boueva O.V."/>
            <person name="Ariskina E.V."/>
            <person name="Hahnke R.L."/>
            <person name="Bunk B."/>
            <person name="Sproer C."/>
            <person name="Schumann P."/>
            <person name="Evtushenko L.I."/>
            <person name="Kublanov I.V."/>
        </authorList>
    </citation>
    <scope>NUCLEOTIDE SEQUENCE</scope>
    <source>
        <strain evidence="1">DSM 106290</strain>
    </source>
</reference>
<evidence type="ECO:0000313" key="2">
    <source>
        <dbReference type="Proteomes" id="UP000662939"/>
    </source>
</evidence>
<accession>A0A895XR08</accession>
<dbReference type="AlphaFoldDB" id="A0A895XR08"/>
<organism evidence="1 2">
    <name type="scientific">Natronoglycomyces albus</name>
    <dbReference type="NCBI Taxonomy" id="2811108"/>
    <lineage>
        <taxon>Bacteria</taxon>
        <taxon>Bacillati</taxon>
        <taxon>Actinomycetota</taxon>
        <taxon>Actinomycetes</taxon>
        <taxon>Glycomycetales</taxon>
        <taxon>Glycomycetaceae</taxon>
        <taxon>Natronoglycomyces</taxon>
    </lineage>
</organism>
<name>A0A895XR08_9ACTN</name>
<keyword evidence="2" id="KW-1185">Reference proteome</keyword>
<dbReference type="EMBL" id="CP070496">
    <property type="protein sequence ID" value="QSB04996.1"/>
    <property type="molecule type" value="Genomic_DNA"/>
</dbReference>